<dbReference type="AlphaFoldDB" id="A0A8J7U668"/>
<accession>A0A8J7U668</accession>
<dbReference type="EMBL" id="JAFREP010000037">
    <property type="protein sequence ID" value="MBO1322472.1"/>
    <property type="molecule type" value="Genomic_DNA"/>
</dbReference>
<dbReference type="Proteomes" id="UP000664417">
    <property type="component" value="Unassembled WGS sequence"/>
</dbReference>
<keyword evidence="2" id="KW-1185">Reference proteome</keyword>
<reference evidence="1" key="1">
    <citation type="submission" date="2021-03" db="EMBL/GenBank/DDBJ databases">
        <authorList>
            <person name="Wang G."/>
        </authorList>
    </citation>
    <scope>NUCLEOTIDE SEQUENCE</scope>
    <source>
        <strain evidence="1">KCTC 12899</strain>
    </source>
</reference>
<protein>
    <submittedName>
        <fullName evidence="1">Uncharacterized protein</fullName>
    </submittedName>
</protein>
<evidence type="ECO:0000313" key="1">
    <source>
        <dbReference type="EMBL" id="MBO1322472.1"/>
    </source>
</evidence>
<organism evidence="1 2">
    <name type="scientific">Acanthopleuribacter pedis</name>
    <dbReference type="NCBI Taxonomy" id="442870"/>
    <lineage>
        <taxon>Bacteria</taxon>
        <taxon>Pseudomonadati</taxon>
        <taxon>Acidobacteriota</taxon>
        <taxon>Holophagae</taxon>
        <taxon>Acanthopleuribacterales</taxon>
        <taxon>Acanthopleuribacteraceae</taxon>
        <taxon>Acanthopleuribacter</taxon>
    </lineage>
</organism>
<comment type="caution">
    <text evidence="1">The sequence shown here is derived from an EMBL/GenBank/DDBJ whole genome shotgun (WGS) entry which is preliminary data.</text>
</comment>
<evidence type="ECO:0000313" key="2">
    <source>
        <dbReference type="Proteomes" id="UP000664417"/>
    </source>
</evidence>
<proteinExistence type="predicted"/>
<gene>
    <name evidence="1" type="ORF">J3U88_28625</name>
</gene>
<sequence>MAEQRLSEQNANFQWETFNDAVLHEVELDWFAGDARIKVETTGEDHREITIVGHGFMHTALSRTFPKGRSEAIASIDVHEHPEQADLWVMNLVIQSGDALVIHARIFDVDEETKSFWDL</sequence>
<dbReference type="RefSeq" id="WP_207862445.1">
    <property type="nucleotide sequence ID" value="NZ_JAFREP010000037.1"/>
</dbReference>
<name>A0A8J7U668_9BACT</name>